<proteinExistence type="predicted"/>
<accession>A0A0A8Z733</accession>
<dbReference type="EMBL" id="GBRH01264397">
    <property type="protein sequence ID" value="JAD33498.1"/>
    <property type="molecule type" value="Transcribed_RNA"/>
</dbReference>
<evidence type="ECO:0000313" key="1">
    <source>
        <dbReference type="EMBL" id="JAD33498.1"/>
    </source>
</evidence>
<sequence>MQQVQESWLAHPHALSSVLSKLLDNSFISNAYSQCNKAFLGIPLHCS</sequence>
<name>A0A0A8Z733_ARUDO</name>
<dbReference type="AlphaFoldDB" id="A0A0A8Z733"/>
<reference evidence="1" key="2">
    <citation type="journal article" date="2015" name="Data Brief">
        <title>Shoot transcriptome of the giant reed, Arundo donax.</title>
        <authorList>
            <person name="Barrero R.A."/>
            <person name="Guerrero F.D."/>
            <person name="Moolhuijzen P."/>
            <person name="Goolsby J.A."/>
            <person name="Tidwell J."/>
            <person name="Bellgard S.E."/>
            <person name="Bellgard M.I."/>
        </authorList>
    </citation>
    <scope>NUCLEOTIDE SEQUENCE</scope>
    <source>
        <tissue evidence="1">Shoot tissue taken approximately 20 cm above the soil surface</tissue>
    </source>
</reference>
<protein>
    <submittedName>
        <fullName evidence="1">Uncharacterized protein</fullName>
    </submittedName>
</protein>
<reference evidence="1" key="1">
    <citation type="submission" date="2014-09" db="EMBL/GenBank/DDBJ databases">
        <authorList>
            <person name="Magalhaes I.L.F."/>
            <person name="Oliveira U."/>
            <person name="Santos F.R."/>
            <person name="Vidigal T.H.D.A."/>
            <person name="Brescovit A.D."/>
            <person name="Santos A.J."/>
        </authorList>
    </citation>
    <scope>NUCLEOTIDE SEQUENCE</scope>
    <source>
        <tissue evidence="1">Shoot tissue taken approximately 20 cm above the soil surface</tissue>
    </source>
</reference>
<organism evidence="1">
    <name type="scientific">Arundo donax</name>
    <name type="common">Giant reed</name>
    <name type="synonym">Donax arundinaceus</name>
    <dbReference type="NCBI Taxonomy" id="35708"/>
    <lineage>
        <taxon>Eukaryota</taxon>
        <taxon>Viridiplantae</taxon>
        <taxon>Streptophyta</taxon>
        <taxon>Embryophyta</taxon>
        <taxon>Tracheophyta</taxon>
        <taxon>Spermatophyta</taxon>
        <taxon>Magnoliopsida</taxon>
        <taxon>Liliopsida</taxon>
        <taxon>Poales</taxon>
        <taxon>Poaceae</taxon>
        <taxon>PACMAD clade</taxon>
        <taxon>Arundinoideae</taxon>
        <taxon>Arundineae</taxon>
        <taxon>Arundo</taxon>
    </lineage>
</organism>